<dbReference type="AlphaFoldDB" id="A0A1H4UFL9"/>
<dbReference type="OrthoDB" id="9790331at2"/>
<name>A0A1H4UFL9_9BRAD</name>
<gene>
    <name evidence="1" type="ORF">SAMN05444164_2437</name>
</gene>
<dbReference type="SUPFAM" id="SSF50475">
    <property type="entry name" value="FMN-binding split barrel"/>
    <property type="match status" value="1"/>
</dbReference>
<protein>
    <recommendedName>
        <fullName evidence="3">Pyridoxamine 5'-phosphate oxidase putative domain-containing protein</fullName>
    </recommendedName>
</protein>
<dbReference type="PANTHER" id="PTHR42815:SF2">
    <property type="entry name" value="FAD-BINDING, PUTATIVE (AFU_ORTHOLOGUE AFUA_6G07600)-RELATED"/>
    <property type="match status" value="1"/>
</dbReference>
<accession>A0A1H4UFL9</accession>
<dbReference type="Proteomes" id="UP000198992">
    <property type="component" value="Unassembled WGS sequence"/>
</dbReference>
<reference evidence="1 2" key="1">
    <citation type="submission" date="2016-10" db="EMBL/GenBank/DDBJ databases">
        <authorList>
            <person name="de Groot N.N."/>
        </authorList>
    </citation>
    <scope>NUCLEOTIDE SEQUENCE [LARGE SCALE GENOMIC DNA]</scope>
    <source>
        <strain evidence="1 2">MT12</strain>
    </source>
</reference>
<dbReference type="Gene3D" id="2.30.110.10">
    <property type="entry name" value="Electron Transport, Fmn-binding Protein, Chain A"/>
    <property type="match status" value="1"/>
</dbReference>
<dbReference type="PANTHER" id="PTHR42815">
    <property type="entry name" value="FAD-BINDING, PUTATIVE (AFU_ORTHOLOGUE AFUA_6G07600)-RELATED"/>
    <property type="match status" value="1"/>
</dbReference>
<sequence length="348" mass="37524">MLDVPQTCKIRTVTDLRKLISEPPAMMRRRLQPRIDDHCMTVIRSASVCVVGFAGQAGIAFINLRATPVITAEADRVDLVWPTGLALPEALARREVLNSSLYFIMPGVGFALRANGRSTAQQGEDGAARLAFQADAFFLHCSRAKVRAKFWEPRAGGAPCSGAAGASALSDVALAFVSRSPYLLMLTQDPAGKTELSPRGDPDGFVLALDPGTLLIPERPGNKVACTLTNILAHEAVTVAFLIPGSPIVLIVDGRCWLTTEPSLLESVAVQGKAPKLGMVLHVDEYRFQHSPALVEAGLWSNETHLRESDIPSFSKMLAEHMNGRGMLGKATTLVVDAVVKHDLKHLY</sequence>
<evidence type="ECO:0000313" key="2">
    <source>
        <dbReference type="Proteomes" id="UP000198992"/>
    </source>
</evidence>
<dbReference type="InterPro" id="IPR012349">
    <property type="entry name" value="Split_barrel_FMN-bd"/>
</dbReference>
<evidence type="ECO:0000313" key="1">
    <source>
        <dbReference type="EMBL" id="SEC67433.1"/>
    </source>
</evidence>
<evidence type="ECO:0008006" key="3">
    <source>
        <dbReference type="Google" id="ProtNLM"/>
    </source>
</evidence>
<dbReference type="RefSeq" id="WP_143046646.1">
    <property type="nucleotide sequence ID" value="NZ_FNTH01000001.1"/>
</dbReference>
<dbReference type="EMBL" id="FNTH01000001">
    <property type="protein sequence ID" value="SEC67433.1"/>
    <property type="molecule type" value="Genomic_DNA"/>
</dbReference>
<organism evidence="1 2">
    <name type="scientific">Bradyrhizobium erythrophlei</name>
    <dbReference type="NCBI Taxonomy" id="1437360"/>
    <lineage>
        <taxon>Bacteria</taxon>
        <taxon>Pseudomonadati</taxon>
        <taxon>Pseudomonadota</taxon>
        <taxon>Alphaproteobacteria</taxon>
        <taxon>Hyphomicrobiales</taxon>
        <taxon>Nitrobacteraceae</taxon>
        <taxon>Bradyrhizobium</taxon>
    </lineage>
</organism>
<proteinExistence type="predicted"/>